<dbReference type="EMBL" id="MLJW01000197">
    <property type="protein sequence ID" value="OIQ93911.1"/>
    <property type="molecule type" value="Genomic_DNA"/>
</dbReference>
<dbReference type="PANTHER" id="PTHR43798">
    <property type="entry name" value="MONOACYLGLYCEROL LIPASE"/>
    <property type="match status" value="1"/>
</dbReference>
<dbReference type="Gene3D" id="3.40.50.1820">
    <property type="entry name" value="alpha/beta hydrolase"/>
    <property type="match status" value="1"/>
</dbReference>
<feature type="domain" description="AB hydrolase-1" evidence="1">
    <location>
        <begin position="41"/>
        <end position="261"/>
    </location>
</feature>
<dbReference type="GO" id="GO:0016020">
    <property type="term" value="C:membrane"/>
    <property type="evidence" value="ECO:0007669"/>
    <property type="project" value="TreeGrafter"/>
</dbReference>
<evidence type="ECO:0000313" key="2">
    <source>
        <dbReference type="EMBL" id="OIQ93911.1"/>
    </source>
</evidence>
<proteinExistence type="predicted"/>
<dbReference type="InterPro" id="IPR000073">
    <property type="entry name" value="AB_hydrolase_1"/>
</dbReference>
<dbReference type="EC" id="3.7.1.8" evidence="2"/>
<dbReference type="GO" id="GO:0102296">
    <property type="term" value="F:4,5-9,10-diseco-3-hydroxy-5,9,17-trioxoandrosta-1(10),2-diene-4-oate hydrolase activity"/>
    <property type="evidence" value="ECO:0007669"/>
    <property type="project" value="UniProtKB-EC"/>
</dbReference>
<dbReference type="InterPro" id="IPR050266">
    <property type="entry name" value="AB_hydrolase_sf"/>
</dbReference>
<comment type="caution">
    <text evidence="2">The sequence shown here is derived from an EMBL/GenBank/DDBJ whole genome shotgun (WGS) entry which is preliminary data.</text>
</comment>
<protein>
    <submittedName>
        <fullName evidence="2">4,5:9,10-diseco-3-hydroxy-5,9, 17-trioxoandrosta-1(10),2-diene-4-oate hydrolase</fullName>
        <ecNumber evidence="2">3.7.1.17</ecNumber>
        <ecNumber evidence="2">3.7.1.8</ecNumber>
    </submittedName>
</protein>
<evidence type="ECO:0000259" key="1">
    <source>
        <dbReference type="Pfam" id="PF12697"/>
    </source>
</evidence>
<sequence>MPDPETRLFTLQTMPGAPCIELRRIAANPGCGTADAGQTVIVFLHEGLGSAAAWRDFPDRLCAACGLPGLVYSRPGYGRSTPRAPHEHWDARYLHTQALEVLPALLGELGIRRPWLFGHSDGATIALLYAAAFPDAVAGTIVLAPHVFVEQKALDGIARARRAYEAGPLRERLARVQANPDSAFYGWCDAWLAPAFRAWNIEADIAGLRGPLLAVQGEDDEYGTLEQLDRIARSVPHAERLVLPHCGHIPQRDAPQQVIDAARDFIARHRGA</sequence>
<organism evidence="2">
    <name type="scientific">mine drainage metagenome</name>
    <dbReference type="NCBI Taxonomy" id="410659"/>
    <lineage>
        <taxon>unclassified sequences</taxon>
        <taxon>metagenomes</taxon>
        <taxon>ecological metagenomes</taxon>
    </lineage>
</organism>
<dbReference type="AlphaFoldDB" id="A0A1J5RPP3"/>
<accession>A0A1J5RPP3</accession>
<keyword evidence="2" id="KW-0378">Hydrolase</keyword>
<dbReference type="EC" id="3.7.1.17" evidence="2"/>
<reference evidence="2" key="1">
    <citation type="submission" date="2016-10" db="EMBL/GenBank/DDBJ databases">
        <title>Sequence of Gallionella enrichment culture.</title>
        <authorList>
            <person name="Poehlein A."/>
            <person name="Muehling M."/>
            <person name="Daniel R."/>
        </authorList>
    </citation>
    <scope>NUCLEOTIDE SEQUENCE</scope>
</reference>
<dbReference type="Pfam" id="PF12697">
    <property type="entry name" value="Abhydrolase_6"/>
    <property type="match status" value="1"/>
</dbReference>
<dbReference type="SUPFAM" id="SSF53474">
    <property type="entry name" value="alpha/beta-Hydrolases"/>
    <property type="match status" value="1"/>
</dbReference>
<dbReference type="InterPro" id="IPR029058">
    <property type="entry name" value="AB_hydrolase_fold"/>
</dbReference>
<dbReference type="PANTHER" id="PTHR43798:SF33">
    <property type="entry name" value="HYDROLASE, PUTATIVE (AFU_ORTHOLOGUE AFUA_2G14860)-RELATED"/>
    <property type="match status" value="1"/>
</dbReference>
<gene>
    <name evidence="2" type="primary">hsaD</name>
    <name evidence="2" type="ORF">GALL_240990</name>
</gene>
<name>A0A1J5RPP3_9ZZZZ</name>